<dbReference type="EMBL" id="JACVVK020000375">
    <property type="protein sequence ID" value="KAK7476482.1"/>
    <property type="molecule type" value="Genomic_DNA"/>
</dbReference>
<feature type="region of interest" description="Disordered" evidence="1">
    <location>
        <begin position="392"/>
        <end position="415"/>
    </location>
</feature>
<dbReference type="Proteomes" id="UP001519460">
    <property type="component" value="Unassembled WGS sequence"/>
</dbReference>
<keyword evidence="3" id="KW-1185">Reference proteome</keyword>
<reference evidence="2 3" key="1">
    <citation type="journal article" date="2023" name="Sci. Data">
        <title>Genome assembly of the Korean intertidal mud-creeper Batillaria attramentaria.</title>
        <authorList>
            <person name="Patra A.K."/>
            <person name="Ho P.T."/>
            <person name="Jun S."/>
            <person name="Lee S.J."/>
            <person name="Kim Y."/>
            <person name="Won Y.J."/>
        </authorList>
    </citation>
    <scope>NUCLEOTIDE SEQUENCE [LARGE SCALE GENOMIC DNA]</scope>
    <source>
        <strain evidence="2">Wonlab-2016</strain>
    </source>
</reference>
<feature type="compositionally biased region" description="Polar residues" evidence="1">
    <location>
        <begin position="288"/>
        <end position="301"/>
    </location>
</feature>
<evidence type="ECO:0000313" key="3">
    <source>
        <dbReference type="Proteomes" id="UP001519460"/>
    </source>
</evidence>
<feature type="compositionally biased region" description="Basic and acidic residues" evidence="1">
    <location>
        <begin position="510"/>
        <end position="520"/>
    </location>
</feature>
<sequence>MAPTYALRSDRSQSHTADDKQVTIVVYDLHKGNASTTVTRVGAARGVISKDVLTANLHDGDDGRRWNRVTLTERSPNTEHRKATQSPPPPLPKSAANRFRQTKPALPEVTLNPSPPQSPHQVERSHAAAGQGRKVTIRSLRAPTRIVINQQPDNAENPQGTRQGVNSNDSSPRQSSENSRHQPTHSSVLKHSPKPEHKTADHQESPRDSSDGSSKQTSPENASPHPQPHPPPRAHGFNYQRAARVLSSAHTPAPPSQEPTKRVRAPLAQERRGPRPKSVKFRADECSSHYQSTESPAQSSRPGDCDVQCEVRGNALHSHQSPVTSPRRHDRHANSFSASLQMFKRRLRLNQNKFLKDEGQAAEDEDYVIRLGDTKPTDAHISYRDAYTPTYDAHHNLSDHRVPERDSQQSSGDDLVDSSLAIRERGLDGAEDGSDQRHFYRLSESTEDLPFMSLRDPVRTPLPQVKTYVVEEDSKRLQGRGLDKPAALTQHNIDLHNTLLQRRADKERAKAKRVERERHGGGAVGGGVSDSPDLDSRMKRWLLDTEHQRDFQPTEAAFNFKIAASP</sequence>
<evidence type="ECO:0000256" key="1">
    <source>
        <dbReference type="SAM" id="MobiDB-lite"/>
    </source>
</evidence>
<gene>
    <name evidence="2" type="ORF">BaRGS_00032317</name>
</gene>
<evidence type="ECO:0000313" key="2">
    <source>
        <dbReference type="EMBL" id="KAK7476482.1"/>
    </source>
</evidence>
<proteinExistence type="predicted"/>
<feature type="region of interest" description="Disordered" evidence="1">
    <location>
        <begin position="510"/>
        <end position="535"/>
    </location>
</feature>
<protein>
    <submittedName>
        <fullName evidence="2">Uncharacterized protein</fullName>
    </submittedName>
</protein>
<dbReference type="AlphaFoldDB" id="A0ABD0JNE0"/>
<feature type="compositionally biased region" description="Polar residues" evidence="1">
    <location>
        <begin position="211"/>
        <end position="221"/>
    </location>
</feature>
<feature type="compositionally biased region" description="Basic and acidic residues" evidence="1">
    <location>
        <begin position="193"/>
        <end position="210"/>
    </location>
</feature>
<organism evidence="2 3">
    <name type="scientific">Batillaria attramentaria</name>
    <dbReference type="NCBI Taxonomy" id="370345"/>
    <lineage>
        <taxon>Eukaryota</taxon>
        <taxon>Metazoa</taxon>
        <taxon>Spiralia</taxon>
        <taxon>Lophotrochozoa</taxon>
        <taxon>Mollusca</taxon>
        <taxon>Gastropoda</taxon>
        <taxon>Caenogastropoda</taxon>
        <taxon>Sorbeoconcha</taxon>
        <taxon>Cerithioidea</taxon>
        <taxon>Batillariidae</taxon>
        <taxon>Batillaria</taxon>
    </lineage>
</organism>
<accession>A0ABD0JNE0</accession>
<feature type="region of interest" description="Disordered" evidence="1">
    <location>
        <begin position="57"/>
        <end position="334"/>
    </location>
</feature>
<comment type="caution">
    <text evidence="2">The sequence shown here is derived from an EMBL/GenBank/DDBJ whole genome shotgun (WGS) entry which is preliminary data.</text>
</comment>
<name>A0ABD0JNE0_9CAEN</name>
<feature type="compositionally biased region" description="Basic and acidic residues" evidence="1">
    <location>
        <begin position="392"/>
        <end position="407"/>
    </location>
</feature>
<feature type="compositionally biased region" description="Polar residues" evidence="1">
    <location>
        <begin position="147"/>
        <end position="177"/>
    </location>
</feature>